<name>A0A1C0YLA9_9BACL</name>
<evidence type="ECO:0000256" key="12">
    <source>
        <dbReference type="ARBA" id="ARBA00025324"/>
    </source>
</evidence>
<comment type="subcellular location">
    <subcellularLocation>
        <location evidence="1">Cell membrane</location>
        <topology evidence="1">Single-pass membrane protein</topology>
    </subcellularLocation>
</comment>
<comment type="pathway">
    <text evidence="9">Carotenoid biosynthesis; staphyloxanthin biosynthesis; staphyloxanthin from farnesyl diphosphate: step 5/5.</text>
</comment>
<comment type="caution">
    <text evidence="14">The sequence shown here is derived from an EMBL/GenBank/DDBJ whole genome shotgun (WGS) entry which is preliminary data.</text>
</comment>
<evidence type="ECO:0000256" key="13">
    <source>
        <dbReference type="SAM" id="Phobius"/>
    </source>
</evidence>
<dbReference type="OrthoDB" id="3783432at2"/>
<evidence type="ECO:0000256" key="11">
    <source>
        <dbReference type="ARBA" id="ARBA00023667"/>
    </source>
</evidence>
<evidence type="ECO:0000256" key="5">
    <source>
        <dbReference type="ARBA" id="ARBA00022729"/>
    </source>
</evidence>
<dbReference type="Pfam" id="PF18927">
    <property type="entry name" value="CrtO"/>
    <property type="match status" value="1"/>
</dbReference>
<evidence type="ECO:0000256" key="4">
    <source>
        <dbReference type="ARBA" id="ARBA00022692"/>
    </source>
</evidence>
<comment type="similarity">
    <text evidence="10">Belongs to the acyltransferase CrtO family.</text>
</comment>
<reference evidence="14 15" key="1">
    <citation type="submission" date="2016-07" db="EMBL/GenBank/DDBJ databases">
        <title>Caryophanon tenue genome sequencing.</title>
        <authorList>
            <person name="Verma A."/>
            <person name="Pal Y."/>
            <person name="Krishnamurthi S."/>
        </authorList>
    </citation>
    <scope>NUCLEOTIDE SEQUENCE [LARGE SCALE GENOMIC DNA]</scope>
    <source>
        <strain evidence="14 15">DSM 14152</strain>
    </source>
</reference>
<keyword evidence="3 14" id="KW-0808">Transferase</keyword>
<accession>A0A1C0YLA9</accession>
<proteinExistence type="inferred from homology"/>
<feature type="transmembrane region" description="Helical" evidence="13">
    <location>
        <begin position="7"/>
        <end position="33"/>
    </location>
</feature>
<dbReference type="RefSeq" id="WP_066542736.1">
    <property type="nucleotide sequence ID" value="NZ_MASJ01000002.1"/>
</dbReference>
<dbReference type="GO" id="GO:0005886">
    <property type="term" value="C:plasma membrane"/>
    <property type="evidence" value="ECO:0007669"/>
    <property type="project" value="UniProtKB-SubCell"/>
</dbReference>
<sequence>MTILEAITLILINGVAWLFFHFTISAMCFYIPLRFFLKDIPFLRIAKWEKQGNIWHQLFRVKTWKQHLMDGSKIVKKSYNKSHLHGNAVEQLTEFAAETKRAELTHWLLMVPAPLFFLWNPEWAAWINVAYAIIANVPFIVTQRYNRARIERLLQRVKEKVSR</sequence>
<evidence type="ECO:0000256" key="3">
    <source>
        <dbReference type="ARBA" id="ARBA00022679"/>
    </source>
</evidence>
<evidence type="ECO:0000256" key="9">
    <source>
        <dbReference type="ARBA" id="ARBA00023588"/>
    </source>
</evidence>
<evidence type="ECO:0000256" key="10">
    <source>
        <dbReference type="ARBA" id="ARBA00023603"/>
    </source>
</evidence>
<keyword evidence="2" id="KW-1003">Cell membrane</keyword>
<gene>
    <name evidence="14" type="ORF">A6M13_08140</name>
</gene>
<evidence type="ECO:0000256" key="1">
    <source>
        <dbReference type="ARBA" id="ARBA00004162"/>
    </source>
</evidence>
<keyword evidence="5" id="KW-0732">Signal</keyword>
<dbReference type="Proteomes" id="UP000093199">
    <property type="component" value="Unassembled WGS sequence"/>
</dbReference>
<comment type="function">
    <text evidence="12">Catalyzes the acylation of glycosyl-4,4'-diaponeurosporenoate, i.e. the esterification of glucose at the C6'' position with the carboxyl group of the C(15) fatty acid 12-methyltetradecanoic acid, to yield staphyloxanthin. This is the last step in the biosynthesis of this orange pigment, present in most staphylococci strains.</text>
</comment>
<dbReference type="EMBL" id="MASJ01000002">
    <property type="protein sequence ID" value="OCS87931.1"/>
    <property type="molecule type" value="Genomic_DNA"/>
</dbReference>
<keyword evidence="8 14" id="KW-0012">Acyltransferase</keyword>
<dbReference type="AlphaFoldDB" id="A0A1C0YLA9"/>
<evidence type="ECO:0000256" key="7">
    <source>
        <dbReference type="ARBA" id="ARBA00023136"/>
    </source>
</evidence>
<keyword evidence="4 13" id="KW-0812">Transmembrane</keyword>
<dbReference type="GO" id="GO:0016746">
    <property type="term" value="F:acyltransferase activity"/>
    <property type="evidence" value="ECO:0007669"/>
    <property type="project" value="UniProtKB-KW"/>
</dbReference>
<evidence type="ECO:0000256" key="8">
    <source>
        <dbReference type="ARBA" id="ARBA00023315"/>
    </source>
</evidence>
<protein>
    <recommendedName>
        <fullName evidence="11">Glycosyl-4,4'-diaponeurosporenoate acyltransferase</fullName>
    </recommendedName>
</protein>
<keyword evidence="6 13" id="KW-1133">Transmembrane helix</keyword>
<dbReference type="STRING" id="33978.A6M13_08140"/>
<keyword evidence="7 13" id="KW-0472">Membrane</keyword>
<feature type="transmembrane region" description="Helical" evidence="13">
    <location>
        <begin position="123"/>
        <end position="142"/>
    </location>
</feature>
<evidence type="ECO:0000313" key="14">
    <source>
        <dbReference type="EMBL" id="OCS87931.1"/>
    </source>
</evidence>
<dbReference type="UniPathway" id="UPA00029">
    <property type="reaction ID" value="UER00560"/>
</dbReference>
<keyword evidence="15" id="KW-1185">Reference proteome</keyword>
<evidence type="ECO:0000256" key="2">
    <source>
        <dbReference type="ARBA" id="ARBA00022475"/>
    </source>
</evidence>
<evidence type="ECO:0000313" key="15">
    <source>
        <dbReference type="Proteomes" id="UP000093199"/>
    </source>
</evidence>
<dbReference type="InterPro" id="IPR044021">
    <property type="entry name" value="CrtO"/>
</dbReference>
<organism evidence="14 15">
    <name type="scientific">Caryophanon tenue</name>
    <dbReference type="NCBI Taxonomy" id="33978"/>
    <lineage>
        <taxon>Bacteria</taxon>
        <taxon>Bacillati</taxon>
        <taxon>Bacillota</taxon>
        <taxon>Bacilli</taxon>
        <taxon>Bacillales</taxon>
        <taxon>Caryophanaceae</taxon>
        <taxon>Caryophanon</taxon>
    </lineage>
</organism>
<evidence type="ECO:0000256" key="6">
    <source>
        <dbReference type="ARBA" id="ARBA00022989"/>
    </source>
</evidence>